<dbReference type="SUPFAM" id="SSF46785">
    <property type="entry name" value="Winged helix' DNA-binding domain"/>
    <property type="match status" value="1"/>
</dbReference>
<keyword evidence="2" id="KW-1185">Reference proteome</keyword>
<evidence type="ECO:0000313" key="2">
    <source>
        <dbReference type="Proteomes" id="UP000297737"/>
    </source>
</evidence>
<organism evidence="1 2">
    <name type="scientific">Glacieibacterium arshaanense</name>
    <dbReference type="NCBI Taxonomy" id="2511025"/>
    <lineage>
        <taxon>Bacteria</taxon>
        <taxon>Pseudomonadati</taxon>
        <taxon>Pseudomonadota</taxon>
        <taxon>Alphaproteobacteria</taxon>
        <taxon>Sphingomonadales</taxon>
        <taxon>Sphingosinicellaceae</taxon>
        <taxon>Glacieibacterium</taxon>
    </lineage>
</organism>
<reference evidence="1 2" key="1">
    <citation type="submission" date="2019-02" db="EMBL/GenBank/DDBJ databases">
        <title>Polymorphobacter sp. isolated from the lake at the Tibet of China.</title>
        <authorList>
            <person name="Li A."/>
        </authorList>
    </citation>
    <scope>NUCLEOTIDE SEQUENCE [LARGE SCALE GENOMIC DNA]</scope>
    <source>
        <strain evidence="1 2">DJ1R-1</strain>
    </source>
</reference>
<sequence>MTDDYKSALVKADRILSFLRTAISPLLPLQVAHTFVMVARNEGKNLTEITELMSSKVSTVSRHLLDLGDYTRKMEPGYGLVESKTAPTNLRTKQFYLTSRGKLVARELATILQES</sequence>
<dbReference type="RefSeq" id="WP_135244905.1">
    <property type="nucleotide sequence ID" value="NZ_SIHO01000001.1"/>
</dbReference>
<dbReference type="InterPro" id="IPR036390">
    <property type="entry name" value="WH_DNA-bd_sf"/>
</dbReference>
<proteinExistence type="predicted"/>
<evidence type="ECO:0008006" key="3">
    <source>
        <dbReference type="Google" id="ProtNLM"/>
    </source>
</evidence>
<protein>
    <recommendedName>
        <fullName evidence="3">MarR family transcriptional regulator</fullName>
    </recommendedName>
</protein>
<accession>A0A4Y9ERB5</accession>
<name>A0A4Y9ERB5_9SPHN</name>
<dbReference type="EMBL" id="SIHO01000001">
    <property type="protein sequence ID" value="TFU06181.1"/>
    <property type="molecule type" value="Genomic_DNA"/>
</dbReference>
<dbReference type="InterPro" id="IPR036388">
    <property type="entry name" value="WH-like_DNA-bd_sf"/>
</dbReference>
<evidence type="ECO:0000313" key="1">
    <source>
        <dbReference type="EMBL" id="TFU06181.1"/>
    </source>
</evidence>
<comment type="caution">
    <text evidence="1">The sequence shown here is derived from an EMBL/GenBank/DDBJ whole genome shotgun (WGS) entry which is preliminary data.</text>
</comment>
<dbReference type="Proteomes" id="UP000297737">
    <property type="component" value="Unassembled WGS sequence"/>
</dbReference>
<dbReference type="AlphaFoldDB" id="A0A4Y9ERB5"/>
<dbReference type="Gene3D" id="1.10.10.10">
    <property type="entry name" value="Winged helix-like DNA-binding domain superfamily/Winged helix DNA-binding domain"/>
    <property type="match status" value="1"/>
</dbReference>
<dbReference type="OrthoDB" id="8256382at2"/>
<gene>
    <name evidence="1" type="ORF">EUV02_03985</name>
</gene>